<gene>
    <name evidence="1" type="ORF">LOD26_10625</name>
</gene>
<dbReference type="EMBL" id="JAJJVQ010000003">
    <property type="protein sequence ID" value="MCO5781777.1"/>
    <property type="molecule type" value="Genomic_DNA"/>
</dbReference>
<sequence>MNQKIIAAHNKIKPDGLHMWPLQKFNFDAKYMKRGDVFRVTIDIPASQISDKRDVRALFGDADCKLIPTITFIDNEK</sequence>
<name>A0ABT1B7D7_9ENTR</name>
<proteinExistence type="predicted"/>
<accession>A0ABT1B7D7</accession>
<dbReference type="RefSeq" id="WP_252838290.1">
    <property type="nucleotide sequence ID" value="NZ_JAJJVQ010000003.1"/>
</dbReference>
<evidence type="ECO:0000313" key="1">
    <source>
        <dbReference type="EMBL" id="MCO5781777.1"/>
    </source>
</evidence>
<keyword evidence="2" id="KW-1185">Reference proteome</keyword>
<evidence type="ECO:0000313" key="2">
    <source>
        <dbReference type="Proteomes" id="UP001139290"/>
    </source>
</evidence>
<organism evidence="1 2">
    <name type="scientific">Citrobacter meridianamericanus</name>
    <dbReference type="NCBI Taxonomy" id="2894201"/>
    <lineage>
        <taxon>Bacteria</taxon>
        <taxon>Pseudomonadati</taxon>
        <taxon>Pseudomonadota</taxon>
        <taxon>Gammaproteobacteria</taxon>
        <taxon>Enterobacterales</taxon>
        <taxon>Enterobacteriaceae</taxon>
        <taxon>Citrobacter</taxon>
    </lineage>
</organism>
<protein>
    <submittedName>
        <fullName evidence="1">Uncharacterized protein</fullName>
    </submittedName>
</protein>
<dbReference type="Proteomes" id="UP001139290">
    <property type="component" value="Unassembled WGS sequence"/>
</dbReference>
<comment type="caution">
    <text evidence="1">The sequence shown here is derived from an EMBL/GenBank/DDBJ whole genome shotgun (WGS) entry which is preliminary data.</text>
</comment>
<reference evidence="1" key="1">
    <citation type="submission" date="2021-11" db="EMBL/GenBank/DDBJ databases">
        <title>Citrobacter meridianamericanus sp. nov. isolated from soil.</title>
        <authorList>
            <person name="Furlan J.P.R."/>
            <person name="Stehling E.G."/>
        </authorList>
    </citation>
    <scope>NUCLEOTIDE SEQUENCE</scope>
    <source>
        <strain evidence="1">BR102</strain>
    </source>
</reference>